<gene>
    <name evidence="4" type="ORF">PECAL_1P02340</name>
</gene>
<dbReference type="OrthoDB" id="1434354at2759"/>
<proteinExistence type="predicted"/>
<dbReference type="SUPFAM" id="SSF52087">
    <property type="entry name" value="CRAL/TRIO domain"/>
    <property type="match status" value="1"/>
</dbReference>
<feature type="transmembrane region" description="Helical" evidence="2">
    <location>
        <begin position="456"/>
        <end position="473"/>
    </location>
</feature>
<evidence type="ECO:0000313" key="4">
    <source>
        <dbReference type="EMBL" id="CAH0363893.1"/>
    </source>
</evidence>
<keyword evidence="2" id="KW-1133">Transmembrane helix</keyword>
<feature type="region of interest" description="Disordered" evidence="1">
    <location>
        <begin position="1"/>
        <end position="20"/>
    </location>
</feature>
<comment type="caution">
    <text evidence="4">The sequence shown here is derived from an EMBL/GenBank/DDBJ whole genome shotgun (WGS) entry which is preliminary data.</text>
</comment>
<dbReference type="SMART" id="SM00233">
    <property type="entry name" value="PH"/>
    <property type="match status" value="1"/>
</dbReference>
<evidence type="ECO:0000313" key="5">
    <source>
        <dbReference type="Proteomes" id="UP000789595"/>
    </source>
</evidence>
<dbReference type="CDD" id="cd00170">
    <property type="entry name" value="SEC14"/>
    <property type="match status" value="1"/>
</dbReference>
<protein>
    <recommendedName>
        <fullName evidence="3">CRAL-TRIO domain-containing protein</fullName>
    </recommendedName>
</protein>
<dbReference type="PROSITE" id="PS50191">
    <property type="entry name" value="CRAL_TRIO"/>
    <property type="match status" value="1"/>
</dbReference>
<sequence length="825" mass="92171">MEARFLEAEPQSPKEEETTSIEARVERYAVNGTVATFVVRASSGPTERTLGVTYEQCRRLHERLRDDGGVLYAARDRFPKQIRGQRLGLRPTPRQASDQSQQLDAWLQLLTRRTDDLPLACQKAVRSFLELDKKGPWTTADRAPVQRGLFNRDSVTSQRRVYPLGDPQSLPGVTRRGRLDCLRNGAWVPAHVLLTHLSLLVFDPVNESDGRLLHHVHVTDILSILRHGEAGVDAPPLHHRCFALGGLDASKTVELRASSARECLAWLRAVARARDRALRAVARLDARARGHDLCLATLVDARNKETLLSRETDAYGWRRPLRVDCRSMKARLDLRCGRVDLDVGDLVRRAHHDHRRGLGAPSSAEHAIAAAKVSRSAFWASVETEEQEDTDDSNLEVLVAVDASVLLEASKNDDGAAVPRWAAVLARSASDLVKEPARGLASLLEPYVGRPAAESIASMASVLLLVHLIRRYFLGRSLMLVKEHGAYHLKASLGSLLGLAFLVFIVFALAAAAAEVDDEEPCSALRYARSKGGCVDVRLVDWRWRQSDVSDEEEDKPESEDARLAREACARASIPLPADVPRRFLLAVRGDKDEARRRWAETTVYGWRQRNHPREVQLRPQPHFAIKRRHIHFLHKRDRKGHLLCSYEVIDRPNATFRQLIDEGVSIEDIVEHMHFVACWTYATLLDDVDEVGRRPLDPGGYFLKIIDCRNVGLGDCGGSCLKYFNLVGAVNRHSPERVWRTIVINAPAAFGVVWSIVSPLLEPQVRAKVTVLRSDYASTLRELVDPRDLPRAFGGDDDCEVGEAPEELALKVGRRGRAGLDDVD</sequence>
<evidence type="ECO:0000256" key="2">
    <source>
        <dbReference type="SAM" id="Phobius"/>
    </source>
</evidence>
<organism evidence="4 5">
    <name type="scientific">Pelagomonas calceolata</name>
    <dbReference type="NCBI Taxonomy" id="35677"/>
    <lineage>
        <taxon>Eukaryota</taxon>
        <taxon>Sar</taxon>
        <taxon>Stramenopiles</taxon>
        <taxon>Ochrophyta</taxon>
        <taxon>Pelagophyceae</taxon>
        <taxon>Pelagomonadales</taxon>
        <taxon>Pelagomonadaceae</taxon>
        <taxon>Pelagomonas</taxon>
    </lineage>
</organism>
<dbReference type="EMBL" id="CAKKNE010000001">
    <property type="protein sequence ID" value="CAH0363893.1"/>
    <property type="molecule type" value="Genomic_DNA"/>
</dbReference>
<feature type="transmembrane region" description="Helical" evidence="2">
    <location>
        <begin position="493"/>
        <end position="514"/>
    </location>
</feature>
<evidence type="ECO:0000256" key="1">
    <source>
        <dbReference type="SAM" id="MobiDB-lite"/>
    </source>
</evidence>
<accession>A0A8J2S2V4</accession>
<dbReference type="SMART" id="SM00516">
    <property type="entry name" value="SEC14"/>
    <property type="match status" value="1"/>
</dbReference>
<dbReference type="InterPro" id="IPR051026">
    <property type="entry name" value="PI/PC_transfer"/>
</dbReference>
<name>A0A8J2S2V4_9STRA</name>
<reference evidence="4" key="1">
    <citation type="submission" date="2021-11" db="EMBL/GenBank/DDBJ databases">
        <authorList>
            <consortium name="Genoscope - CEA"/>
            <person name="William W."/>
        </authorList>
    </citation>
    <scope>NUCLEOTIDE SEQUENCE</scope>
</reference>
<dbReference type="InterPro" id="IPR036865">
    <property type="entry name" value="CRAL-TRIO_dom_sf"/>
</dbReference>
<dbReference type="AlphaFoldDB" id="A0A8J2S2V4"/>
<dbReference type="Proteomes" id="UP000789595">
    <property type="component" value="Unassembled WGS sequence"/>
</dbReference>
<dbReference type="Gene3D" id="3.40.525.10">
    <property type="entry name" value="CRAL-TRIO lipid binding domain"/>
    <property type="match status" value="1"/>
</dbReference>
<dbReference type="Pfam" id="PF00650">
    <property type="entry name" value="CRAL_TRIO"/>
    <property type="match status" value="1"/>
</dbReference>
<feature type="domain" description="CRAL-TRIO" evidence="3">
    <location>
        <begin position="621"/>
        <end position="802"/>
    </location>
</feature>
<dbReference type="InterPro" id="IPR001849">
    <property type="entry name" value="PH_domain"/>
</dbReference>
<evidence type="ECO:0000259" key="3">
    <source>
        <dbReference type="PROSITE" id="PS50191"/>
    </source>
</evidence>
<dbReference type="PANTHER" id="PTHR45657:SF1">
    <property type="entry name" value="CRAL-TRIO DOMAIN-CONTAINING PROTEIN YKL091C-RELATED"/>
    <property type="match status" value="1"/>
</dbReference>
<keyword evidence="2" id="KW-0472">Membrane</keyword>
<dbReference type="PANTHER" id="PTHR45657">
    <property type="entry name" value="CRAL-TRIO DOMAIN-CONTAINING PROTEIN YKL091C-RELATED"/>
    <property type="match status" value="1"/>
</dbReference>
<keyword evidence="2" id="KW-0812">Transmembrane</keyword>
<dbReference type="InterPro" id="IPR001251">
    <property type="entry name" value="CRAL-TRIO_dom"/>
</dbReference>
<keyword evidence="5" id="KW-1185">Reference proteome</keyword>